<dbReference type="GO" id="GO:0003700">
    <property type="term" value="F:DNA-binding transcription factor activity"/>
    <property type="evidence" value="ECO:0007669"/>
    <property type="project" value="TreeGrafter"/>
</dbReference>
<dbReference type="RefSeq" id="WP_109230153.1">
    <property type="nucleotide sequence ID" value="NZ_PYHR01000002.1"/>
</dbReference>
<evidence type="ECO:0000256" key="2">
    <source>
        <dbReference type="ARBA" id="ARBA00023125"/>
    </source>
</evidence>
<dbReference type="InterPro" id="IPR000843">
    <property type="entry name" value="HTH_LacI"/>
</dbReference>
<dbReference type="CDD" id="cd01392">
    <property type="entry name" value="HTH_LacI"/>
    <property type="match status" value="1"/>
</dbReference>
<organism evidence="5 6">
    <name type="scientific">Serinibacter arcticus</name>
    <dbReference type="NCBI Taxonomy" id="1655435"/>
    <lineage>
        <taxon>Bacteria</taxon>
        <taxon>Bacillati</taxon>
        <taxon>Actinomycetota</taxon>
        <taxon>Actinomycetes</taxon>
        <taxon>Micrococcales</taxon>
        <taxon>Beutenbergiaceae</taxon>
        <taxon>Serinibacter</taxon>
    </lineage>
</organism>
<dbReference type="AlphaFoldDB" id="A0A2U1ZXX8"/>
<dbReference type="EMBL" id="PYHR01000002">
    <property type="protein sequence ID" value="PWD51772.1"/>
    <property type="molecule type" value="Genomic_DNA"/>
</dbReference>
<dbReference type="Gene3D" id="3.40.50.2300">
    <property type="match status" value="2"/>
</dbReference>
<accession>A0A2U1ZXX8</accession>
<dbReference type="InterPro" id="IPR010982">
    <property type="entry name" value="Lambda_DNA-bd_dom_sf"/>
</dbReference>
<evidence type="ECO:0000259" key="4">
    <source>
        <dbReference type="PROSITE" id="PS50932"/>
    </source>
</evidence>
<dbReference type="Proteomes" id="UP000245166">
    <property type="component" value="Unassembled WGS sequence"/>
</dbReference>
<reference evidence="5 6" key="1">
    <citation type="submission" date="2018-03" db="EMBL/GenBank/DDBJ databases">
        <title>Genome assembly of novel Miniimonas species PCH200.</title>
        <authorList>
            <person name="Thakur V."/>
            <person name="Kumar V."/>
            <person name="Singh D."/>
        </authorList>
    </citation>
    <scope>NUCLEOTIDE SEQUENCE [LARGE SCALE GENOMIC DNA]</scope>
    <source>
        <strain evidence="5 6">PCH200</strain>
    </source>
</reference>
<keyword evidence="1" id="KW-0805">Transcription regulation</keyword>
<gene>
    <name evidence="5" type="ORF">C8046_15100</name>
</gene>
<dbReference type="Pfam" id="PF13377">
    <property type="entry name" value="Peripla_BP_3"/>
    <property type="match status" value="1"/>
</dbReference>
<sequence length="327" mass="34463">MPPAPRVRPPTSADVAEHVGLSRATVSQILNGRGDRFLPETRERVREAAEALAYRPSRAGRTLVRGRDDTIVVLAPATTFGPNLQDAVDQVAVEMEEHGANVVVRFAGRTHEDTAAAILTMRPWAVVNLGYLTPTDAARLEAGGVTVVPPAAQIATATAERIGRDGIADLQVAALTARGPRRIAYAALSDSRADPWGPRRYDDVHAACRRLDLTTPRSIAVPLELDGAVRALASVVGEGPVGLACYNDDVALAVLAAARELDLAVPEQVAVVGLDASPLGRLWSPRLTSVVYDIRALMTLSVRTLVGDDAAPAPSGPLARLVPGDTT</sequence>
<evidence type="ECO:0000256" key="1">
    <source>
        <dbReference type="ARBA" id="ARBA00023015"/>
    </source>
</evidence>
<dbReference type="PROSITE" id="PS50932">
    <property type="entry name" value="HTH_LACI_2"/>
    <property type="match status" value="1"/>
</dbReference>
<dbReference type="SUPFAM" id="SSF53822">
    <property type="entry name" value="Periplasmic binding protein-like I"/>
    <property type="match status" value="1"/>
</dbReference>
<keyword evidence="6" id="KW-1185">Reference proteome</keyword>
<comment type="caution">
    <text evidence="5">The sequence shown here is derived from an EMBL/GenBank/DDBJ whole genome shotgun (WGS) entry which is preliminary data.</text>
</comment>
<dbReference type="GO" id="GO:0000976">
    <property type="term" value="F:transcription cis-regulatory region binding"/>
    <property type="evidence" value="ECO:0007669"/>
    <property type="project" value="TreeGrafter"/>
</dbReference>
<dbReference type="InterPro" id="IPR028082">
    <property type="entry name" value="Peripla_BP_I"/>
</dbReference>
<name>A0A2U1ZXX8_9MICO</name>
<dbReference type="Pfam" id="PF00356">
    <property type="entry name" value="LacI"/>
    <property type="match status" value="1"/>
</dbReference>
<dbReference type="OrthoDB" id="3288692at2"/>
<dbReference type="SUPFAM" id="SSF47413">
    <property type="entry name" value="lambda repressor-like DNA-binding domains"/>
    <property type="match status" value="1"/>
</dbReference>
<protein>
    <recommendedName>
        <fullName evidence="4">HTH lacI-type domain-containing protein</fullName>
    </recommendedName>
</protein>
<evidence type="ECO:0000313" key="5">
    <source>
        <dbReference type="EMBL" id="PWD51772.1"/>
    </source>
</evidence>
<dbReference type="InterPro" id="IPR046335">
    <property type="entry name" value="LacI/GalR-like_sensor"/>
</dbReference>
<evidence type="ECO:0000313" key="6">
    <source>
        <dbReference type="Proteomes" id="UP000245166"/>
    </source>
</evidence>
<proteinExistence type="predicted"/>
<evidence type="ECO:0000256" key="3">
    <source>
        <dbReference type="ARBA" id="ARBA00023163"/>
    </source>
</evidence>
<dbReference type="PANTHER" id="PTHR30146">
    <property type="entry name" value="LACI-RELATED TRANSCRIPTIONAL REPRESSOR"/>
    <property type="match status" value="1"/>
</dbReference>
<feature type="domain" description="HTH lacI-type" evidence="4">
    <location>
        <begin position="10"/>
        <end position="65"/>
    </location>
</feature>
<dbReference type="SMART" id="SM00354">
    <property type="entry name" value="HTH_LACI"/>
    <property type="match status" value="1"/>
</dbReference>
<keyword evidence="2" id="KW-0238">DNA-binding</keyword>
<dbReference type="Gene3D" id="1.10.260.40">
    <property type="entry name" value="lambda repressor-like DNA-binding domains"/>
    <property type="match status" value="1"/>
</dbReference>
<keyword evidence="3" id="KW-0804">Transcription</keyword>
<dbReference type="PANTHER" id="PTHR30146:SF153">
    <property type="entry name" value="LACTOSE OPERON REPRESSOR"/>
    <property type="match status" value="1"/>
</dbReference>